<dbReference type="InterPro" id="IPR014875">
    <property type="entry name" value="Mor_transcription_activator"/>
</dbReference>
<gene>
    <name evidence="2" type="ORF">P7D43_15910</name>
</gene>
<dbReference type="SUPFAM" id="SSF46689">
    <property type="entry name" value="Homeodomain-like"/>
    <property type="match status" value="1"/>
</dbReference>
<protein>
    <submittedName>
        <fullName evidence="2">CD3324 family protein</fullName>
    </submittedName>
</protein>
<dbReference type="PANTHER" id="PTHR37812:SF1">
    <property type="entry name" value="MU-LIKE PROPHAGE FLUMU PROTEIN C"/>
    <property type="match status" value="1"/>
</dbReference>
<sequence length="91" mass="10812">MAYQNAFELLPEEIVKEIQKYVNGTILYIPKKPQDRLPWGSKTASKELLRQRNQQIYQEYQLGKSTRELAGSYYMDIKSIQRIIRTIKKQC</sequence>
<accession>A0AAW8S045</accession>
<feature type="domain" description="Mor transcription activator" evidence="1">
    <location>
        <begin position="11"/>
        <end position="90"/>
    </location>
</feature>
<proteinExistence type="predicted"/>
<dbReference type="EMBL" id="JARPWH010000068">
    <property type="protein sequence ID" value="MDT2403851.1"/>
    <property type="molecule type" value="Genomic_DNA"/>
</dbReference>
<dbReference type="RefSeq" id="WP_048721003.1">
    <property type="nucleotide sequence ID" value="NZ_JADPDV010000071.1"/>
</dbReference>
<dbReference type="InterPro" id="IPR009057">
    <property type="entry name" value="Homeodomain-like_sf"/>
</dbReference>
<evidence type="ECO:0000259" key="1">
    <source>
        <dbReference type="Pfam" id="PF08765"/>
    </source>
</evidence>
<dbReference type="AlphaFoldDB" id="A0AAW8S045"/>
<dbReference type="Gene3D" id="1.10.10.60">
    <property type="entry name" value="Homeodomain-like"/>
    <property type="match status" value="1"/>
</dbReference>
<dbReference type="NCBIfam" id="NF040785">
    <property type="entry name" value="CD3324_fam"/>
    <property type="match status" value="1"/>
</dbReference>
<evidence type="ECO:0000313" key="2">
    <source>
        <dbReference type="EMBL" id="MDT2403851.1"/>
    </source>
</evidence>
<dbReference type="InterPro" id="IPR052411">
    <property type="entry name" value="c-mor_Regulatory_Protein"/>
</dbReference>
<dbReference type="PANTHER" id="PTHR37812">
    <property type="entry name" value="MU-LIKE PROPHAGE FLUMU PROTEIN C"/>
    <property type="match status" value="1"/>
</dbReference>
<name>A0AAW8S045_ENTAV</name>
<dbReference type="InterPro" id="IPR049739">
    <property type="entry name" value="YraL-like"/>
</dbReference>
<evidence type="ECO:0000313" key="3">
    <source>
        <dbReference type="Proteomes" id="UP001260773"/>
    </source>
</evidence>
<dbReference type="Pfam" id="PF08765">
    <property type="entry name" value="Mor"/>
    <property type="match status" value="1"/>
</dbReference>
<dbReference type="Proteomes" id="UP001260773">
    <property type="component" value="Unassembled WGS sequence"/>
</dbReference>
<comment type="caution">
    <text evidence="2">The sequence shown here is derived from an EMBL/GenBank/DDBJ whole genome shotgun (WGS) entry which is preliminary data.</text>
</comment>
<organism evidence="2 3">
    <name type="scientific">Enterococcus avium</name>
    <name type="common">Streptococcus avium</name>
    <dbReference type="NCBI Taxonomy" id="33945"/>
    <lineage>
        <taxon>Bacteria</taxon>
        <taxon>Bacillati</taxon>
        <taxon>Bacillota</taxon>
        <taxon>Bacilli</taxon>
        <taxon>Lactobacillales</taxon>
        <taxon>Enterococcaceae</taxon>
        <taxon>Enterococcus</taxon>
    </lineage>
</organism>
<reference evidence="2" key="1">
    <citation type="submission" date="2023-03" db="EMBL/GenBank/DDBJ databases">
        <authorList>
            <person name="Shen W."/>
            <person name="Cai J."/>
        </authorList>
    </citation>
    <scope>NUCLEOTIDE SEQUENCE</scope>
    <source>
        <strain evidence="2">P33-2</strain>
    </source>
</reference>